<comment type="subcellular location">
    <subcellularLocation>
        <location evidence="8">Secreted</location>
        <location evidence="8">Cell wall</location>
    </subcellularLocation>
    <subcellularLocation>
        <location evidence="8">Secreted</location>
        <location evidence="8">Extracellular space</location>
        <location evidence="8">Apoplast</location>
    </subcellularLocation>
</comment>
<feature type="domain" description="GH16" evidence="9">
    <location>
        <begin position="21"/>
        <end position="219"/>
    </location>
</feature>
<dbReference type="PIRSF" id="PIRSF005604">
    <property type="entry name" value="XET"/>
    <property type="match status" value="1"/>
</dbReference>
<dbReference type="InterPro" id="IPR008263">
    <property type="entry name" value="GH16_AS"/>
</dbReference>
<accession>A0AB40CRZ2</accession>
<keyword evidence="8" id="KW-0134">Cell wall</keyword>
<feature type="chain" id="PRO_5044044728" description="Xyloglucan endotransglucosylase/hydrolase" evidence="8">
    <location>
        <begin position="26"/>
        <end position="287"/>
    </location>
</feature>
<dbReference type="Pfam" id="PF00722">
    <property type="entry name" value="Glyco_hydro_16"/>
    <property type="match status" value="1"/>
</dbReference>
<keyword evidence="2 8" id="KW-0378">Hydrolase</keyword>
<evidence type="ECO:0000259" key="9">
    <source>
        <dbReference type="PROSITE" id="PS51762"/>
    </source>
</evidence>
<comment type="PTM">
    <text evidence="8">Contains at least one intrachain disulfide bond essential for its enzymatic activity.</text>
</comment>
<comment type="similarity">
    <text evidence="8">Belongs to the glycosyl hydrolase 16 family.</text>
</comment>
<dbReference type="InterPro" id="IPR044791">
    <property type="entry name" value="Beta-glucanase/XTH"/>
</dbReference>
<dbReference type="InterPro" id="IPR008264">
    <property type="entry name" value="Beta_glucanase"/>
</dbReference>
<dbReference type="CDD" id="cd02176">
    <property type="entry name" value="GH16_XET"/>
    <property type="match status" value="1"/>
</dbReference>
<dbReference type="GO" id="GO:0016762">
    <property type="term" value="F:xyloglucan:xyloglucosyl transferase activity"/>
    <property type="evidence" value="ECO:0007669"/>
    <property type="project" value="UniProtKB-EC"/>
</dbReference>
<gene>
    <name evidence="11" type="primary">LOC120278037</name>
</gene>
<keyword evidence="8" id="KW-0961">Cell wall biogenesis/degradation</keyword>
<feature type="active site" description="Nucleophile" evidence="6">
    <location>
        <position position="105"/>
    </location>
</feature>
<dbReference type="PROSITE" id="PS51762">
    <property type="entry name" value="GH16_2"/>
    <property type="match status" value="1"/>
</dbReference>
<comment type="function">
    <text evidence="8">Catalyzes xyloglucan endohydrolysis (XEH) and/or endotransglycosylation (XET). Cleaves and religates xyloglucan polymers, an essential constituent of the primary cell wall, and thereby participates in cell wall construction of growing tissues.</text>
</comment>
<dbReference type="GeneID" id="120278037"/>
<keyword evidence="4" id="KW-0325">Glycoprotein</keyword>
<evidence type="ECO:0000256" key="7">
    <source>
        <dbReference type="PIRSR" id="PIRSR005604-2"/>
    </source>
</evidence>
<dbReference type="Pfam" id="PF06955">
    <property type="entry name" value="XET_C"/>
    <property type="match status" value="1"/>
</dbReference>
<reference evidence="11" key="1">
    <citation type="submission" date="2025-08" db="UniProtKB">
        <authorList>
            <consortium name="RefSeq"/>
        </authorList>
    </citation>
    <scope>IDENTIFICATION</scope>
</reference>
<dbReference type="InterPro" id="IPR010713">
    <property type="entry name" value="XET_C"/>
</dbReference>
<dbReference type="GO" id="GO:0071555">
    <property type="term" value="P:cell wall organization"/>
    <property type="evidence" value="ECO:0007669"/>
    <property type="project" value="UniProtKB-KW"/>
</dbReference>
<keyword evidence="8" id="KW-0052">Apoplast</keyword>
<dbReference type="FunFam" id="2.60.120.200:FF:000025">
    <property type="entry name" value="Xyloglucan endotransglucosylase/hydrolase"/>
    <property type="match status" value="1"/>
</dbReference>
<dbReference type="InterPro" id="IPR016455">
    <property type="entry name" value="XTH"/>
</dbReference>
<dbReference type="InterPro" id="IPR000757">
    <property type="entry name" value="Beta-glucanase-like"/>
</dbReference>
<organism evidence="10 11">
    <name type="scientific">Dioscorea cayennensis subsp. rotundata</name>
    <name type="common">White Guinea yam</name>
    <name type="synonym">Dioscorea rotundata</name>
    <dbReference type="NCBI Taxonomy" id="55577"/>
    <lineage>
        <taxon>Eukaryota</taxon>
        <taxon>Viridiplantae</taxon>
        <taxon>Streptophyta</taxon>
        <taxon>Embryophyta</taxon>
        <taxon>Tracheophyta</taxon>
        <taxon>Spermatophyta</taxon>
        <taxon>Magnoliopsida</taxon>
        <taxon>Liliopsida</taxon>
        <taxon>Dioscoreales</taxon>
        <taxon>Dioscoreaceae</taxon>
        <taxon>Dioscorea</taxon>
    </lineage>
</organism>
<keyword evidence="10" id="KW-1185">Reference proteome</keyword>
<keyword evidence="3" id="KW-1015">Disulfide bond</keyword>
<evidence type="ECO:0000256" key="5">
    <source>
        <dbReference type="ARBA" id="ARBA00023295"/>
    </source>
</evidence>
<evidence type="ECO:0000313" key="11">
    <source>
        <dbReference type="RefSeq" id="XP_039140868.1"/>
    </source>
</evidence>
<evidence type="ECO:0000256" key="3">
    <source>
        <dbReference type="ARBA" id="ARBA00023157"/>
    </source>
</evidence>
<evidence type="ECO:0000256" key="2">
    <source>
        <dbReference type="ARBA" id="ARBA00022801"/>
    </source>
</evidence>
<evidence type="ECO:0000256" key="6">
    <source>
        <dbReference type="PIRSR" id="PIRSR005604-1"/>
    </source>
</evidence>
<feature type="glycosylation site" description="N-linked (GlcNAc...) asparagine" evidence="7">
    <location>
        <position position="113"/>
    </location>
</feature>
<evidence type="ECO:0000313" key="10">
    <source>
        <dbReference type="Proteomes" id="UP001515500"/>
    </source>
</evidence>
<dbReference type="GO" id="GO:0010411">
    <property type="term" value="P:xyloglucan metabolic process"/>
    <property type="evidence" value="ECO:0007669"/>
    <property type="project" value="InterPro"/>
</dbReference>
<proteinExistence type="inferred from homology"/>
<dbReference type="PANTHER" id="PTHR31062">
    <property type="entry name" value="XYLOGLUCAN ENDOTRANSGLUCOSYLASE/HYDROLASE PROTEIN 8-RELATED"/>
    <property type="match status" value="1"/>
</dbReference>
<evidence type="ECO:0000256" key="8">
    <source>
        <dbReference type="RuleBase" id="RU361120"/>
    </source>
</evidence>
<name>A0AB40CRZ2_DIOCR</name>
<keyword evidence="5 8" id="KW-0326">Glycosidase</keyword>
<dbReference type="GO" id="GO:0042546">
    <property type="term" value="P:cell wall biogenesis"/>
    <property type="evidence" value="ECO:0007669"/>
    <property type="project" value="InterPro"/>
</dbReference>
<dbReference type="GO" id="GO:0048046">
    <property type="term" value="C:apoplast"/>
    <property type="evidence" value="ECO:0007669"/>
    <property type="project" value="UniProtKB-SubCell"/>
</dbReference>
<protein>
    <recommendedName>
        <fullName evidence="8">Xyloglucan endotransglucosylase/hydrolase</fullName>
        <ecNumber evidence="8">2.4.1.207</ecNumber>
    </recommendedName>
</protein>
<dbReference type="PRINTS" id="PR00737">
    <property type="entry name" value="GLHYDRLASE16"/>
</dbReference>
<feature type="signal peptide" evidence="8">
    <location>
        <begin position="1"/>
        <end position="25"/>
    </location>
</feature>
<dbReference type="PROSITE" id="PS01034">
    <property type="entry name" value="GH16_1"/>
    <property type="match status" value="1"/>
</dbReference>
<dbReference type="Gene3D" id="2.60.120.200">
    <property type="match status" value="1"/>
</dbReference>
<dbReference type="Proteomes" id="UP001515500">
    <property type="component" value="Chromosome 2"/>
</dbReference>
<feature type="active site" description="Proton donor" evidence="6">
    <location>
        <position position="109"/>
    </location>
</feature>
<dbReference type="AlphaFoldDB" id="A0AB40CRZ2"/>
<dbReference type="EC" id="2.4.1.207" evidence="8"/>
<evidence type="ECO:0000256" key="1">
    <source>
        <dbReference type="ARBA" id="ARBA00022679"/>
    </source>
</evidence>
<dbReference type="RefSeq" id="XP_039140868.1">
    <property type="nucleotide sequence ID" value="XM_039284934.1"/>
</dbReference>
<keyword evidence="1 8" id="KW-0808">Transferase</keyword>
<keyword evidence="8" id="KW-0732">Signal</keyword>
<sequence>MKMGGMKTTISFILHLLPCLVFVGARPATFNDDFRVTWEESHIKQIQGGSAIQLILDRSSGCGFASKHQYLFGRVSMKIKLVPGDSAGTVTAFYMNSDTDNIRDELDFEFLGNRTGQPYTVQTNVYAHGKGDREQRINLWFDPAIDFHTYTILWNPYHIVFSIDDIPIREYKNNEAKGIPYPKTQPMGIYSTLWEADDWATRGGLEKIDWSKAPFYAYYKDFDVEGCWMPGPKSCITNPNNWWEGQAYRQLDAVQQKKYQWVRTNHMIYDYCTDKSRYPITPPECIA</sequence>
<keyword evidence="8" id="KW-0964">Secreted</keyword>
<dbReference type="InterPro" id="IPR013320">
    <property type="entry name" value="ConA-like_dom_sf"/>
</dbReference>
<evidence type="ECO:0000256" key="4">
    <source>
        <dbReference type="ARBA" id="ARBA00023180"/>
    </source>
</evidence>
<dbReference type="GO" id="GO:0004553">
    <property type="term" value="F:hydrolase activity, hydrolyzing O-glycosyl compounds"/>
    <property type="evidence" value="ECO:0007669"/>
    <property type="project" value="InterPro"/>
</dbReference>
<dbReference type="SUPFAM" id="SSF49899">
    <property type="entry name" value="Concanavalin A-like lectins/glucanases"/>
    <property type="match status" value="1"/>
</dbReference>